<comment type="caution">
    <text evidence="16">The sequence shown here is derived from an EMBL/GenBank/DDBJ whole genome shotgun (WGS) entry which is preliminary data.</text>
</comment>
<keyword evidence="10 14" id="KW-0408">Iron</keyword>
<dbReference type="InterPro" id="IPR015797">
    <property type="entry name" value="NUDIX_hydrolase-like_dom_sf"/>
</dbReference>
<evidence type="ECO:0000256" key="4">
    <source>
        <dbReference type="ARBA" id="ARBA00012045"/>
    </source>
</evidence>
<dbReference type="InterPro" id="IPR023170">
    <property type="entry name" value="HhH_base_excis_C"/>
</dbReference>
<evidence type="ECO:0000313" key="16">
    <source>
        <dbReference type="EMBL" id="MFC6282463.1"/>
    </source>
</evidence>
<evidence type="ECO:0000256" key="5">
    <source>
        <dbReference type="ARBA" id="ARBA00022023"/>
    </source>
</evidence>
<organism evidence="16 17">
    <name type="scientific">Polaromonas aquatica</name>
    <dbReference type="NCBI Taxonomy" id="332657"/>
    <lineage>
        <taxon>Bacteria</taxon>
        <taxon>Pseudomonadati</taxon>
        <taxon>Pseudomonadota</taxon>
        <taxon>Betaproteobacteria</taxon>
        <taxon>Burkholderiales</taxon>
        <taxon>Comamonadaceae</taxon>
        <taxon>Polaromonas</taxon>
    </lineage>
</organism>
<evidence type="ECO:0000256" key="6">
    <source>
        <dbReference type="ARBA" id="ARBA00022485"/>
    </source>
</evidence>
<dbReference type="Pfam" id="PF14815">
    <property type="entry name" value="NUDIX_4"/>
    <property type="match status" value="1"/>
</dbReference>
<dbReference type="EC" id="3.2.2.31" evidence="4 14"/>
<dbReference type="GO" id="GO:0000701">
    <property type="term" value="F:purine-specific mismatch base pair DNA N-glycosylase activity"/>
    <property type="evidence" value="ECO:0007669"/>
    <property type="project" value="UniProtKB-EC"/>
</dbReference>
<dbReference type="CDD" id="cd03431">
    <property type="entry name" value="NUDIX_DNA_Glycosylase_C-MutY"/>
    <property type="match status" value="1"/>
</dbReference>
<accession>A0ABW1TZX5</accession>
<dbReference type="RefSeq" id="WP_371438384.1">
    <property type="nucleotide sequence ID" value="NZ_JBHSRS010000078.1"/>
</dbReference>
<dbReference type="InterPro" id="IPR011257">
    <property type="entry name" value="DNA_glycosylase"/>
</dbReference>
<dbReference type="NCBIfam" id="TIGR01084">
    <property type="entry name" value="mutY"/>
    <property type="match status" value="1"/>
</dbReference>
<dbReference type="SMART" id="SM00478">
    <property type="entry name" value="ENDO3c"/>
    <property type="match status" value="1"/>
</dbReference>
<feature type="domain" description="HhH-GPD" evidence="15">
    <location>
        <begin position="41"/>
        <end position="196"/>
    </location>
</feature>
<evidence type="ECO:0000256" key="7">
    <source>
        <dbReference type="ARBA" id="ARBA00022723"/>
    </source>
</evidence>
<comment type="catalytic activity">
    <reaction evidence="1 14">
        <text>Hydrolyzes free adenine bases from 7,8-dihydro-8-oxoguanine:adenine mismatched double-stranded DNA, leaving an apurinic site.</text>
        <dbReference type="EC" id="3.2.2.31"/>
    </reaction>
</comment>
<dbReference type="Pfam" id="PF00730">
    <property type="entry name" value="HhH-GPD"/>
    <property type="match status" value="1"/>
</dbReference>
<dbReference type="InterPro" id="IPR000445">
    <property type="entry name" value="HhH_motif"/>
</dbReference>
<comment type="function">
    <text evidence="2">Adenine glycosylase active on G-A mispairs. MutY also corrects error-prone DNA synthesis past GO lesions which are due to the oxidatively damaged form of guanine: 7,8-dihydro-8-oxoguanine (8-oxo-dGTP).</text>
</comment>
<keyword evidence="6" id="KW-0004">4Fe-4S</keyword>
<dbReference type="Gene3D" id="1.10.340.30">
    <property type="entry name" value="Hypothetical protein, domain 2"/>
    <property type="match status" value="1"/>
</dbReference>
<dbReference type="SUPFAM" id="SSF55811">
    <property type="entry name" value="Nudix"/>
    <property type="match status" value="1"/>
</dbReference>
<dbReference type="InterPro" id="IPR004035">
    <property type="entry name" value="Endouclease-III_FeS-bd_BS"/>
</dbReference>
<dbReference type="PANTHER" id="PTHR42944:SF1">
    <property type="entry name" value="ADENINE DNA GLYCOSYLASE"/>
    <property type="match status" value="1"/>
</dbReference>
<dbReference type="Gene3D" id="3.90.79.10">
    <property type="entry name" value="Nucleoside Triphosphate Pyrophosphohydrolase"/>
    <property type="match status" value="1"/>
</dbReference>
<evidence type="ECO:0000256" key="14">
    <source>
        <dbReference type="RuleBase" id="RU365096"/>
    </source>
</evidence>
<dbReference type="InterPro" id="IPR044298">
    <property type="entry name" value="MIG/MutY"/>
</dbReference>
<dbReference type="InterPro" id="IPR003265">
    <property type="entry name" value="HhH-GPD_domain"/>
</dbReference>
<keyword evidence="12" id="KW-0234">DNA repair</keyword>
<dbReference type="PROSITE" id="PS00764">
    <property type="entry name" value="ENDONUCLEASE_III_1"/>
    <property type="match status" value="1"/>
</dbReference>
<keyword evidence="8 14" id="KW-0227">DNA damage</keyword>
<dbReference type="EMBL" id="JBHSRS010000078">
    <property type="protein sequence ID" value="MFC6282463.1"/>
    <property type="molecule type" value="Genomic_DNA"/>
</dbReference>
<dbReference type="Proteomes" id="UP001596270">
    <property type="component" value="Unassembled WGS sequence"/>
</dbReference>
<dbReference type="SUPFAM" id="SSF48150">
    <property type="entry name" value="DNA-glycosylase"/>
    <property type="match status" value="1"/>
</dbReference>
<evidence type="ECO:0000256" key="3">
    <source>
        <dbReference type="ARBA" id="ARBA00008343"/>
    </source>
</evidence>
<keyword evidence="17" id="KW-1185">Reference proteome</keyword>
<evidence type="ECO:0000313" key="17">
    <source>
        <dbReference type="Proteomes" id="UP001596270"/>
    </source>
</evidence>
<comment type="cofactor">
    <cofactor evidence="14">
        <name>[4Fe-4S] cluster</name>
        <dbReference type="ChEBI" id="CHEBI:49883"/>
    </cofactor>
    <text evidence="14">Binds 1 [4Fe-4S] cluster.</text>
</comment>
<keyword evidence="13 14" id="KW-0326">Glycosidase</keyword>
<name>A0ABW1TZX5_9BURK</name>
<dbReference type="PANTHER" id="PTHR42944">
    <property type="entry name" value="ADENINE DNA GLYCOSYLASE"/>
    <property type="match status" value="1"/>
</dbReference>
<dbReference type="InterPro" id="IPR005760">
    <property type="entry name" value="A/G_AdeGlyc_MutY"/>
</dbReference>
<dbReference type="Pfam" id="PF00633">
    <property type="entry name" value="HHH"/>
    <property type="match status" value="1"/>
</dbReference>
<sequence length="363" mass="40780">MQAISRHFAEDVVKWQKTHGRNSLPWQNTRDPYRVWLSEIMLQQTQVSTVLEYYARFLQRFPAVGDLAAAQTDDVLAMWSGLGYYSRARNMHRCAQQVMELHAGQFPSTAEQLQTLPGIGPSTAAAIASFCFAERVAILDGNVKRVLTRVLAFSGDLSQGAQERQLWGIANSLLPQRKLKESMPRYTQGLMDLGATVCTLRKPACLVCPVQGLCRGFADGEPEKYPVKTRKLKRSSQKLSLLWAQRPDGSVWLERRPASGIWGGLYCLPVFDSEDELREFLPKQLHDRMEPLPSFKHVLTHKDLHLHPVIAGFSARQNLPARNTESVLSVQEPGPSGAWFAPDEWPVLGLPAPIRKLLENESV</sequence>
<proteinExistence type="inferred from homology"/>
<gene>
    <name evidence="16" type="primary">mutY</name>
    <name evidence="16" type="ORF">ACFQND_14655</name>
</gene>
<comment type="similarity">
    <text evidence="3 14">Belongs to the Nth/MutY family.</text>
</comment>
<evidence type="ECO:0000256" key="8">
    <source>
        <dbReference type="ARBA" id="ARBA00022763"/>
    </source>
</evidence>
<keyword evidence="7" id="KW-0479">Metal-binding</keyword>
<evidence type="ECO:0000256" key="13">
    <source>
        <dbReference type="ARBA" id="ARBA00023295"/>
    </source>
</evidence>
<evidence type="ECO:0000256" key="10">
    <source>
        <dbReference type="ARBA" id="ARBA00023004"/>
    </source>
</evidence>
<protein>
    <recommendedName>
        <fullName evidence="5 14">Adenine DNA glycosylase</fullName>
        <ecNumber evidence="4 14">3.2.2.31</ecNumber>
    </recommendedName>
</protein>
<reference evidence="17" key="1">
    <citation type="journal article" date="2019" name="Int. J. Syst. Evol. Microbiol.">
        <title>The Global Catalogue of Microorganisms (GCM) 10K type strain sequencing project: providing services to taxonomists for standard genome sequencing and annotation.</title>
        <authorList>
            <consortium name="The Broad Institute Genomics Platform"/>
            <consortium name="The Broad Institute Genome Sequencing Center for Infectious Disease"/>
            <person name="Wu L."/>
            <person name="Ma J."/>
        </authorList>
    </citation>
    <scope>NUCLEOTIDE SEQUENCE [LARGE SCALE GENOMIC DNA]</scope>
    <source>
        <strain evidence="17">CCUG 39402</strain>
    </source>
</reference>
<dbReference type="CDD" id="cd00056">
    <property type="entry name" value="ENDO3c"/>
    <property type="match status" value="1"/>
</dbReference>
<dbReference type="Gene3D" id="1.10.1670.10">
    <property type="entry name" value="Helix-hairpin-Helix base-excision DNA repair enzymes (C-terminal)"/>
    <property type="match status" value="1"/>
</dbReference>
<evidence type="ECO:0000256" key="2">
    <source>
        <dbReference type="ARBA" id="ARBA00002933"/>
    </source>
</evidence>
<evidence type="ECO:0000259" key="15">
    <source>
        <dbReference type="SMART" id="SM00478"/>
    </source>
</evidence>
<evidence type="ECO:0000256" key="11">
    <source>
        <dbReference type="ARBA" id="ARBA00023014"/>
    </source>
</evidence>
<evidence type="ECO:0000256" key="9">
    <source>
        <dbReference type="ARBA" id="ARBA00022801"/>
    </source>
</evidence>
<evidence type="ECO:0000256" key="1">
    <source>
        <dbReference type="ARBA" id="ARBA00000843"/>
    </source>
</evidence>
<dbReference type="InterPro" id="IPR029119">
    <property type="entry name" value="MutY_C"/>
</dbReference>
<keyword evidence="11" id="KW-0411">Iron-sulfur</keyword>
<keyword evidence="9 16" id="KW-0378">Hydrolase</keyword>
<evidence type="ECO:0000256" key="12">
    <source>
        <dbReference type="ARBA" id="ARBA00023204"/>
    </source>
</evidence>